<dbReference type="AlphaFoldDB" id="A0A5C5WKL8"/>
<dbReference type="PANTHER" id="PTHR12283:SF6">
    <property type="entry name" value="GLUTAMINYL-PEPTIDE CYCLOTRANSFERASE-RELATED"/>
    <property type="match status" value="1"/>
</dbReference>
<dbReference type="Proteomes" id="UP000316598">
    <property type="component" value="Unassembled WGS sequence"/>
</dbReference>
<gene>
    <name evidence="6" type="ORF">Pla22_41130</name>
</gene>
<dbReference type="RefSeq" id="WP_207310417.1">
    <property type="nucleotide sequence ID" value="NZ_SJPI01000002.1"/>
</dbReference>
<name>A0A5C5WKL8_9BACT</name>
<keyword evidence="1" id="KW-0808">Transferase</keyword>
<evidence type="ECO:0000259" key="5">
    <source>
        <dbReference type="Pfam" id="PF04389"/>
    </source>
</evidence>
<keyword evidence="2" id="KW-0012">Acyltransferase</keyword>
<keyword evidence="4" id="KW-0812">Transmembrane</keyword>
<organism evidence="6 7">
    <name type="scientific">Rubripirellula amarantea</name>
    <dbReference type="NCBI Taxonomy" id="2527999"/>
    <lineage>
        <taxon>Bacteria</taxon>
        <taxon>Pseudomonadati</taxon>
        <taxon>Planctomycetota</taxon>
        <taxon>Planctomycetia</taxon>
        <taxon>Pirellulales</taxon>
        <taxon>Pirellulaceae</taxon>
        <taxon>Rubripirellula</taxon>
    </lineage>
</organism>
<dbReference type="PANTHER" id="PTHR12283">
    <property type="entry name" value="GLUTAMINYL-PEPTIDE CYCLOTRANSFERASE"/>
    <property type="match status" value="1"/>
</dbReference>
<feature type="transmembrane region" description="Helical" evidence="4">
    <location>
        <begin position="52"/>
        <end position="70"/>
    </location>
</feature>
<comment type="caution">
    <text evidence="6">The sequence shown here is derived from an EMBL/GenBank/DDBJ whole genome shotgun (WGS) entry which is preliminary data.</text>
</comment>
<keyword evidence="7" id="KW-1185">Reference proteome</keyword>
<evidence type="ECO:0000256" key="2">
    <source>
        <dbReference type="ARBA" id="ARBA00023315"/>
    </source>
</evidence>
<feature type="compositionally biased region" description="Polar residues" evidence="3">
    <location>
        <begin position="24"/>
        <end position="42"/>
    </location>
</feature>
<dbReference type="GO" id="GO:0016603">
    <property type="term" value="F:glutaminyl-peptide cyclotransferase activity"/>
    <property type="evidence" value="ECO:0007669"/>
    <property type="project" value="TreeGrafter"/>
</dbReference>
<dbReference type="InterPro" id="IPR040234">
    <property type="entry name" value="QC/QCL"/>
</dbReference>
<dbReference type="EMBL" id="SJPI01000002">
    <property type="protein sequence ID" value="TWT51336.1"/>
    <property type="molecule type" value="Genomic_DNA"/>
</dbReference>
<feature type="domain" description="Peptidase M28" evidence="5">
    <location>
        <begin position="158"/>
        <end position="374"/>
    </location>
</feature>
<keyword evidence="4" id="KW-0472">Membrane</keyword>
<evidence type="ECO:0000313" key="6">
    <source>
        <dbReference type="EMBL" id="TWT51336.1"/>
    </source>
</evidence>
<protein>
    <submittedName>
        <fullName evidence="6">Peptidase family M28</fullName>
    </submittedName>
</protein>
<keyword evidence="4" id="KW-1133">Transmembrane helix</keyword>
<dbReference type="Gene3D" id="3.40.630.10">
    <property type="entry name" value="Zn peptidases"/>
    <property type="match status" value="1"/>
</dbReference>
<evidence type="ECO:0000256" key="3">
    <source>
        <dbReference type="SAM" id="MobiDB-lite"/>
    </source>
</evidence>
<dbReference type="Pfam" id="PF04389">
    <property type="entry name" value="Peptidase_M28"/>
    <property type="match status" value="1"/>
</dbReference>
<accession>A0A5C5WKL8</accession>
<evidence type="ECO:0000256" key="4">
    <source>
        <dbReference type="SAM" id="Phobius"/>
    </source>
</evidence>
<dbReference type="GO" id="GO:0008270">
    <property type="term" value="F:zinc ion binding"/>
    <property type="evidence" value="ECO:0007669"/>
    <property type="project" value="TreeGrafter"/>
</dbReference>
<feature type="compositionally biased region" description="Low complexity" evidence="3">
    <location>
        <begin position="1"/>
        <end position="23"/>
    </location>
</feature>
<dbReference type="SUPFAM" id="SSF53187">
    <property type="entry name" value="Zn-dependent exopeptidases"/>
    <property type="match status" value="1"/>
</dbReference>
<feature type="region of interest" description="Disordered" evidence="3">
    <location>
        <begin position="1"/>
        <end position="46"/>
    </location>
</feature>
<proteinExistence type="predicted"/>
<sequence length="380" mass="42335">MTSTVSPRPSKSSRSTSPTSQSRANEINATDNPNRDSTSSSQFHHRQPNHRLAAVLVAIVAVAAIAWIAARMGAGPGADSVRNQSPTSNPIPATYDADRAMNYLERLCQFGPRPSGSDAMKRQQDFLQDFFEKRGAQVGFQSFEIRHPENGSAVPISNLIASWGPDRPKRALLCAHYDTRPYPDRDRKNPRGVFVGANDGASGTAALMEISHQFDALPPQIGVDIVLFDGEEFVLKQGRDDYFLGSSFYAEQYKANPPQSRFTSGVLLDMIGDRELKIYFEQNSMKYARPLAKDIWRVADRLGVDAFVPRIRHEIQDDHLPLNRIARIPTVDLIDFDYPRPGIGQPSYWHTEQDIPANCSGESLAAVVWVVHQWMLTLAN</sequence>
<dbReference type="InterPro" id="IPR007484">
    <property type="entry name" value="Peptidase_M28"/>
</dbReference>
<reference evidence="6 7" key="1">
    <citation type="submission" date="2019-02" db="EMBL/GenBank/DDBJ databases">
        <title>Deep-cultivation of Planctomycetes and their phenomic and genomic characterization uncovers novel biology.</title>
        <authorList>
            <person name="Wiegand S."/>
            <person name="Jogler M."/>
            <person name="Boedeker C."/>
            <person name="Pinto D."/>
            <person name="Vollmers J."/>
            <person name="Rivas-Marin E."/>
            <person name="Kohn T."/>
            <person name="Peeters S.H."/>
            <person name="Heuer A."/>
            <person name="Rast P."/>
            <person name="Oberbeckmann S."/>
            <person name="Bunk B."/>
            <person name="Jeske O."/>
            <person name="Meyerdierks A."/>
            <person name="Storesund J.E."/>
            <person name="Kallscheuer N."/>
            <person name="Luecker S."/>
            <person name="Lage O.M."/>
            <person name="Pohl T."/>
            <person name="Merkel B.J."/>
            <person name="Hornburger P."/>
            <person name="Mueller R.-W."/>
            <person name="Bruemmer F."/>
            <person name="Labrenz M."/>
            <person name="Spormann A.M."/>
            <person name="Op Den Camp H."/>
            <person name="Overmann J."/>
            <person name="Amann R."/>
            <person name="Jetten M.S.M."/>
            <person name="Mascher T."/>
            <person name="Medema M.H."/>
            <person name="Devos D.P."/>
            <person name="Kaster A.-K."/>
            <person name="Ovreas L."/>
            <person name="Rohde M."/>
            <person name="Galperin M.Y."/>
            <person name="Jogler C."/>
        </authorList>
    </citation>
    <scope>NUCLEOTIDE SEQUENCE [LARGE SCALE GENOMIC DNA]</scope>
    <source>
        <strain evidence="6 7">Pla22</strain>
    </source>
</reference>
<evidence type="ECO:0000256" key="1">
    <source>
        <dbReference type="ARBA" id="ARBA00022679"/>
    </source>
</evidence>
<evidence type="ECO:0000313" key="7">
    <source>
        <dbReference type="Proteomes" id="UP000316598"/>
    </source>
</evidence>